<dbReference type="InterPro" id="IPR011042">
    <property type="entry name" value="6-blade_b-propeller_TolB-like"/>
</dbReference>
<keyword evidence="3" id="KW-1185">Reference proteome</keyword>
<dbReference type="AlphaFoldDB" id="A0A919RHJ3"/>
<reference evidence="2" key="1">
    <citation type="submission" date="2021-01" db="EMBL/GenBank/DDBJ databases">
        <title>Whole genome shotgun sequence of Sinosporangium siamense NBRC 109515.</title>
        <authorList>
            <person name="Komaki H."/>
            <person name="Tamura T."/>
        </authorList>
    </citation>
    <scope>NUCLEOTIDE SEQUENCE</scope>
    <source>
        <strain evidence="2">NBRC 109515</strain>
    </source>
</reference>
<accession>A0A919RHJ3</accession>
<evidence type="ECO:0000313" key="3">
    <source>
        <dbReference type="Proteomes" id="UP000606172"/>
    </source>
</evidence>
<keyword evidence="1" id="KW-0472">Membrane</keyword>
<evidence type="ECO:0000256" key="1">
    <source>
        <dbReference type="SAM" id="Phobius"/>
    </source>
</evidence>
<protein>
    <submittedName>
        <fullName evidence="2">Uncharacterized protein</fullName>
    </submittedName>
</protein>
<dbReference type="RefSeq" id="WP_204027731.1">
    <property type="nucleotide sequence ID" value="NZ_BOOW01000027.1"/>
</dbReference>
<gene>
    <name evidence="2" type="ORF">Ssi02_41890</name>
</gene>
<evidence type="ECO:0000313" key="2">
    <source>
        <dbReference type="EMBL" id="GII93958.1"/>
    </source>
</evidence>
<keyword evidence="1" id="KW-1133">Transmembrane helix</keyword>
<proteinExistence type="predicted"/>
<feature type="transmembrane region" description="Helical" evidence="1">
    <location>
        <begin position="43"/>
        <end position="64"/>
    </location>
</feature>
<organism evidence="2 3">
    <name type="scientific">Sinosporangium siamense</name>
    <dbReference type="NCBI Taxonomy" id="1367973"/>
    <lineage>
        <taxon>Bacteria</taxon>
        <taxon>Bacillati</taxon>
        <taxon>Actinomycetota</taxon>
        <taxon>Actinomycetes</taxon>
        <taxon>Streptosporangiales</taxon>
        <taxon>Streptosporangiaceae</taxon>
        <taxon>Sinosporangium</taxon>
    </lineage>
</organism>
<comment type="caution">
    <text evidence="2">The sequence shown here is derived from an EMBL/GenBank/DDBJ whole genome shotgun (WGS) entry which is preliminary data.</text>
</comment>
<keyword evidence="1" id="KW-0812">Transmembrane</keyword>
<name>A0A919RHJ3_9ACTN</name>
<dbReference type="Gene3D" id="2.120.10.30">
    <property type="entry name" value="TolB, C-terminal domain"/>
    <property type="match status" value="1"/>
</dbReference>
<sequence length="397" mass="42731">MNDVENTVRETLARAAGRAPRLSAAAAEQLERGYRRRRQRSQALLAAVAAAAVAGGGVLGVRIGDEQGPSPSVNPLSVPSAMITKAVDMPKPIGKVWPQALHKLPQKDGEGRKLNAAVLIDDHMVLLIASRGFERNEAIYTYDLAGKKLRKIADLPTSKGSETFPADFRVGDGQIVWWTASKEFRRIWTVPLTGGEVRQVVEEKVGGNTRGFDLAGGKVAFSAMEGGVFTVPLTGGAVTPVEGGAGLHLLTWPWAGSPADPGASAPYTHLVNLETGESSSALVKEGEQLYACGVRSCTGTTKDGKAFTRQRDGSQQKEIPVGYQIPEPPSQSRFHFRNMFDRPGIGLYDVDTGTFADLGIREEVASRGEVPRADRTGRFMSYHIKSGHYLIDLTKIP</sequence>
<dbReference type="Proteomes" id="UP000606172">
    <property type="component" value="Unassembled WGS sequence"/>
</dbReference>
<dbReference type="EMBL" id="BOOW01000027">
    <property type="protein sequence ID" value="GII93958.1"/>
    <property type="molecule type" value="Genomic_DNA"/>
</dbReference>
<dbReference type="SUPFAM" id="SSF69304">
    <property type="entry name" value="Tricorn protease N-terminal domain"/>
    <property type="match status" value="1"/>
</dbReference>